<evidence type="ECO:0000256" key="9">
    <source>
        <dbReference type="ARBA" id="ARBA00022723"/>
    </source>
</evidence>
<dbReference type="SUPFAM" id="SSF52440">
    <property type="entry name" value="PreATP-grasp domain"/>
    <property type="match status" value="1"/>
</dbReference>
<proteinExistence type="inferred from homology"/>
<evidence type="ECO:0000256" key="5">
    <source>
        <dbReference type="ARBA" id="ARBA00010871"/>
    </source>
</evidence>
<keyword evidence="10 21" id="KW-0547">Nucleotide-binding</keyword>
<dbReference type="Proteomes" id="UP000295247">
    <property type="component" value="Unassembled WGS sequence"/>
</dbReference>
<dbReference type="PROSITE" id="PS00843">
    <property type="entry name" value="DALA_DALA_LIGASE_1"/>
    <property type="match status" value="1"/>
</dbReference>
<evidence type="ECO:0000256" key="2">
    <source>
        <dbReference type="ARBA" id="ARBA00003921"/>
    </source>
</evidence>
<accession>A0A4R4AG63</accession>
<evidence type="ECO:0000256" key="3">
    <source>
        <dbReference type="ARBA" id="ARBA00004496"/>
    </source>
</evidence>
<evidence type="ECO:0000313" key="23">
    <source>
        <dbReference type="EMBL" id="TCW38207.1"/>
    </source>
</evidence>
<dbReference type="Gene3D" id="3.30.470.20">
    <property type="entry name" value="ATP-grasp fold, B domain"/>
    <property type="match status" value="1"/>
</dbReference>
<dbReference type="NCBIfam" id="NF002378">
    <property type="entry name" value="PRK01372.1"/>
    <property type="match status" value="1"/>
</dbReference>
<dbReference type="NCBIfam" id="TIGR01205">
    <property type="entry name" value="D_ala_D_alaTIGR"/>
    <property type="match status" value="1"/>
</dbReference>
<feature type="binding site" evidence="20">
    <location>
        <position position="259"/>
    </location>
    <ligand>
        <name>Mg(2+)</name>
        <dbReference type="ChEBI" id="CHEBI:18420"/>
        <label>1</label>
    </ligand>
</feature>
<dbReference type="FunFam" id="3.40.50.20:FF:000013">
    <property type="entry name" value="D-alanine--D-alanine ligase"/>
    <property type="match status" value="1"/>
</dbReference>
<keyword evidence="13 18" id="KW-0133">Cell shape</keyword>
<evidence type="ECO:0000256" key="19">
    <source>
        <dbReference type="PIRSR" id="PIRSR039102-1"/>
    </source>
</evidence>
<dbReference type="GO" id="GO:0009252">
    <property type="term" value="P:peptidoglycan biosynthetic process"/>
    <property type="evidence" value="ECO:0007669"/>
    <property type="project" value="UniProtKB-UniRule"/>
</dbReference>
<dbReference type="InterPro" id="IPR011095">
    <property type="entry name" value="Dala_Dala_lig_C"/>
</dbReference>
<comment type="catalytic activity">
    <reaction evidence="17 18">
        <text>2 D-alanine + ATP = D-alanyl-D-alanine + ADP + phosphate + H(+)</text>
        <dbReference type="Rhea" id="RHEA:11224"/>
        <dbReference type="ChEBI" id="CHEBI:15378"/>
        <dbReference type="ChEBI" id="CHEBI:30616"/>
        <dbReference type="ChEBI" id="CHEBI:43474"/>
        <dbReference type="ChEBI" id="CHEBI:57416"/>
        <dbReference type="ChEBI" id="CHEBI:57822"/>
        <dbReference type="ChEBI" id="CHEBI:456216"/>
        <dbReference type="EC" id="6.3.2.4"/>
    </reaction>
</comment>
<keyword evidence="11 21" id="KW-0067">ATP-binding</keyword>
<dbReference type="GO" id="GO:0008716">
    <property type="term" value="F:D-alanine-D-alanine ligase activity"/>
    <property type="evidence" value="ECO:0007669"/>
    <property type="project" value="UniProtKB-UniRule"/>
</dbReference>
<dbReference type="Pfam" id="PF07478">
    <property type="entry name" value="Dala_Dala_lig_C"/>
    <property type="match status" value="1"/>
</dbReference>
<dbReference type="Gene3D" id="3.30.1490.20">
    <property type="entry name" value="ATP-grasp fold, A domain"/>
    <property type="match status" value="1"/>
</dbReference>
<gene>
    <name evidence="18" type="primary">ddl</name>
    <name evidence="23" type="ORF">EDC29_10298</name>
</gene>
<evidence type="ECO:0000256" key="11">
    <source>
        <dbReference type="ARBA" id="ARBA00022840"/>
    </source>
</evidence>
<evidence type="ECO:0000256" key="10">
    <source>
        <dbReference type="ARBA" id="ARBA00022741"/>
    </source>
</evidence>
<feature type="binding site" evidence="20">
    <location>
        <position position="274"/>
    </location>
    <ligand>
        <name>Mg(2+)</name>
        <dbReference type="ChEBI" id="CHEBI:18420"/>
        <label>2</label>
    </ligand>
</feature>
<evidence type="ECO:0000259" key="22">
    <source>
        <dbReference type="PROSITE" id="PS50975"/>
    </source>
</evidence>
<evidence type="ECO:0000256" key="4">
    <source>
        <dbReference type="ARBA" id="ARBA00004752"/>
    </source>
</evidence>
<comment type="cofactor">
    <cofactor evidence="1">
        <name>Mn(2+)</name>
        <dbReference type="ChEBI" id="CHEBI:29035"/>
    </cofactor>
</comment>
<dbReference type="GO" id="GO:0005524">
    <property type="term" value="F:ATP binding"/>
    <property type="evidence" value="ECO:0007669"/>
    <property type="project" value="UniProtKB-UniRule"/>
</dbReference>
<comment type="caution">
    <text evidence="23">The sequence shown here is derived from an EMBL/GenBank/DDBJ whole genome shotgun (WGS) entry which is preliminary data.</text>
</comment>
<comment type="cofactor">
    <cofactor evidence="20">
        <name>Mg(2+)</name>
        <dbReference type="ChEBI" id="CHEBI:18420"/>
    </cofactor>
    <cofactor evidence="20">
        <name>Mn(2+)</name>
        <dbReference type="ChEBI" id="CHEBI:29035"/>
    </cofactor>
    <text evidence="20">Binds 2 magnesium or manganese ions per subunit.</text>
</comment>
<keyword evidence="16 18" id="KW-0961">Cell wall biogenesis/degradation</keyword>
<dbReference type="GO" id="GO:0071555">
    <property type="term" value="P:cell wall organization"/>
    <property type="evidence" value="ECO:0007669"/>
    <property type="project" value="UniProtKB-KW"/>
</dbReference>
<dbReference type="EMBL" id="SMDC01000002">
    <property type="protein sequence ID" value="TCW38207.1"/>
    <property type="molecule type" value="Genomic_DNA"/>
</dbReference>
<sequence length="311" mass="33248">MTRHRVQDAAEFGRVAVLLGGEAAEREISLRSGRAVLEALRRQGVDAEPLDPGADVLERLRVGGFARAFVVLHGRGGEDGQIQGALERIGMPYTGSGVLGSALGMDKHRCKLLWSGGGLPTADAVLLRDEDDLPAAAALGFPLMVKPVHEGSSIGMAKVEDVAGLAAAWRAASAFDALVLAERWIAGAEYTCAILGEEALPLIRLETPNVFYDYEAKYSADTTRYFCPCGLEPAREHALQSLALDAFEQAGASGWGRVDLMLDAAGDPFLLEINTVPGMTDHSLVPMAARAAGMDFDRLVWRILETSFDRG</sequence>
<dbReference type="RefSeq" id="WP_123140014.1">
    <property type="nucleotide sequence ID" value="NZ_NRRH01000018.1"/>
</dbReference>
<dbReference type="Gene3D" id="3.40.50.20">
    <property type="match status" value="1"/>
</dbReference>
<dbReference type="EC" id="6.3.2.4" evidence="6 18"/>
<protein>
    <recommendedName>
        <fullName evidence="6 18">D-alanine--D-alanine ligase</fullName>
        <ecNumber evidence="6 18">6.3.2.4</ecNumber>
    </recommendedName>
    <alternativeName>
        <fullName evidence="18">D-Ala-D-Ala ligase</fullName>
    </alternativeName>
    <alternativeName>
        <fullName evidence="18">D-alanylalanine synthetase</fullName>
    </alternativeName>
</protein>
<dbReference type="InterPro" id="IPR000291">
    <property type="entry name" value="D-Ala_lig_Van_CS"/>
</dbReference>
<dbReference type="AlphaFoldDB" id="A0A4R4AG63"/>
<feature type="binding site" evidence="20">
    <location>
        <position position="272"/>
    </location>
    <ligand>
        <name>Mg(2+)</name>
        <dbReference type="ChEBI" id="CHEBI:18420"/>
        <label>1</label>
    </ligand>
</feature>
<dbReference type="InterPro" id="IPR013815">
    <property type="entry name" value="ATP_grasp_subdomain_1"/>
</dbReference>
<dbReference type="GO" id="GO:0005829">
    <property type="term" value="C:cytosol"/>
    <property type="evidence" value="ECO:0007669"/>
    <property type="project" value="TreeGrafter"/>
</dbReference>
<keyword evidence="9 20" id="KW-0479">Metal-binding</keyword>
<dbReference type="SUPFAM" id="SSF56059">
    <property type="entry name" value="Glutathione synthetase ATP-binding domain-like"/>
    <property type="match status" value="1"/>
</dbReference>
<reference evidence="23 24" key="1">
    <citation type="submission" date="2019-03" db="EMBL/GenBank/DDBJ databases">
        <title>Genomic Encyclopedia of Type Strains, Phase IV (KMG-IV): sequencing the most valuable type-strain genomes for metagenomic binning, comparative biology and taxonomic classification.</title>
        <authorList>
            <person name="Goeker M."/>
        </authorList>
    </citation>
    <scope>NUCLEOTIDE SEQUENCE [LARGE SCALE GENOMIC DNA]</scope>
    <source>
        <strain evidence="23 24">DSM 203</strain>
    </source>
</reference>
<evidence type="ECO:0000256" key="17">
    <source>
        <dbReference type="ARBA" id="ARBA00047614"/>
    </source>
</evidence>
<evidence type="ECO:0000256" key="15">
    <source>
        <dbReference type="ARBA" id="ARBA00023211"/>
    </source>
</evidence>
<keyword evidence="8 18" id="KW-0436">Ligase</keyword>
<feature type="binding site" evidence="20">
    <location>
        <position position="272"/>
    </location>
    <ligand>
        <name>Mg(2+)</name>
        <dbReference type="ChEBI" id="CHEBI:18420"/>
        <label>2</label>
    </ligand>
</feature>
<organism evidence="23 24">
    <name type="scientific">Marichromatium gracile</name>
    <name type="common">Chromatium gracile</name>
    <dbReference type="NCBI Taxonomy" id="1048"/>
    <lineage>
        <taxon>Bacteria</taxon>
        <taxon>Pseudomonadati</taxon>
        <taxon>Pseudomonadota</taxon>
        <taxon>Gammaproteobacteria</taxon>
        <taxon>Chromatiales</taxon>
        <taxon>Chromatiaceae</taxon>
        <taxon>Marichromatium</taxon>
    </lineage>
</organism>
<name>A0A4R4AG63_MARGR</name>
<dbReference type="PROSITE" id="PS00844">
    <property type="entry name" value="DALA_DALA_LIGASE_2"/>
    <property type="match status" value="1"/>
</dbReference>
<feature type="active site" evidence="19">
    <location>
        <position position="25"/>
    </location>
</feature>
<keyword evidence="15 20" id="KW-0464">Manganese</keyword>
<evidence type="ECO:0000256" key="16">
    <source>
        <dbReference type="ARBA" id="ARBA00023316"/>
    </source>
</evidence>
<dbReference type="PANTHER" id="PTHR23132">
    <property type="entry name" value="D-ALANINE--D-ALANINE LIGASE"/>
    <property type="match status" value="1"/>
</dbReference>
<dbReference type="PANTHER" id="PTHR23132:SF23">
    <property type="entry name" value="D-ALANINE--D-ALANINE LIGASE B"/>
    <property type="match status" value="1"/>
</dbReference>
<evidence type="ECO:0000256" key="12">
    <source>
        <dbReference type="ARBA" id="ARBA00022842"/>
    </source>
</evidence>
<feature type="active site" evidence="19">
    <location>
        <position position="152"/>
    </location>
</feature>
<comment type="pathway">
    <text evidence="4 18">Cell wall biogenesis; peptidoglycan biosynthesis.</text>
</comment>
<dbReference type="InterPro" id="IPR011127">
    <property type="entry name" value="Dala_Dala_lig_N"/>
</dbReference>
<feature type="active site" evidence="19">
    <location>
        <position position="283"/>
    </location>
</feature>
<evidence type="ECO:0000256" key="14">
    <source>
        <dbReference type="ARBA" id="ARBA00022984"/>
    </source>
</evidence>
<dbReference type="InterPro" id="IPR005905">
    <property type="entry name" value="D_ala_D_ala"/>
</dbReference>
<dbReference type="FunFam" id="3.30.470.20:FF:000008">
    <property type="entry name" value="D-alanine--D-alanine ligase"/>
    <property type="match status" value="1"/>
</dbReference>
<comment type="similarity">
    <text evidence="5 18">Belongs to the D-alanine--D-alanine ligase family.</text>
</comment>
<evidence type="ECO:0000256" key="8">
    <source>
        <dbReference type="ARBA" id="ARBA00022598"/>
    </source>
</evidence>
<dbReference type="GO" id="GO:0008360">
    <property type="term" value="P:regulation of cell shape"/>
    <property type="evidence" value="ECO:0007669"/>
    <property type="project" value="UniProtKB-KW"/>
</dbReference>
<evidence type="ECO:0000256" key="20">
    <source>
        <dbReference type="PIRSR" id="PIRSR039102-3"/>
    </source>
</evidence>
<evidence type="ECO:0000256" key="13">
    <source>
        <dbReference type="ARBA" id="ARBA00022960"/>
    </source>
</evidence>
<dbReference type="InterPro" id="IPR016185">
    <property type="entry name" value="PreATP-grasp_dom_sf"/>
</dbReference>
<evidence type="ECO:0000256" key="6">
    <source>
        <dbReference type="ARBA" id="ARBA00012216"/>
    </source>
</evidence>
<evidence type="ECO:0000256" key="21">
    <source>
        <dbReference type="PROSITE-ProRule" id="PRU00409"/>
    </source>
</evidence>
<evidence type="ECO:0000256" key="1">
    <source>
        <dbReference type="ARBA" id="ARBA00001936"/>
    </source>
</evidence>
<dbReference type="GO" id="GO:0046872">
    <property type="term" value="F:metal ion binding"/>
    <property type="evidence" value="ECO:0007669"/>
    <property type="project" value="UniProtKB-KW"/>
</dbReference>
<keyword evidence="14 18" id="KW-0573">Peptidoglycan synthesis</keyword>
<evidence type="ECO:0000313" key="24">
    <source>
        <dbReference type="Proteomes" id="UP000295247"/>
    </source>
</evidence>
<keyword evidence="7 18" id="KW-0963">Cytoplasm</keyword>
<comment type="function">
    <text evidence="2 18">Cell wall formation.</text>
</comment>
<dbReference type="HAMAP" id="MF_00047">
    <property type="entry name" value="Dala_Dala_lig"/>
    <property type="match status" value="1"/>
</dbReference>
<keyword evidence="12 20" id="KW-0460">Magnesium</keyword>
<dbReference type="PIRSF" id="PIRSF039102">
    <property type="entry name" value="Ddl/VanB"/>
    <property type="match status" value="1"/>
</dbReference>
<dbReference type="PROSITE" id="PS50975">
    <property type="entry name" value="ATP_GRASP"/>
    <property type="match status" value="1"/>
</dbReference>
<evidence type="ECO:0000256" key="18">
    <source>
        <dbReference type="HAMAP-Rule" id="MF_00047"/>
    </source>
</evidence>
<dbReference type="Pfam" id="PF01820">
    <property type="entry name" value="Dala_Dala_lig_N"/>
    <property type="match status" value="1"/>
</dbReference>
<feature type="domain" description="ATP-grasp" evidence="22">
    <location>
        <begin position="111"/>
        <end position="305"/>
    </location>
</feature>
<comment type="subcellular location">
    <subcellularLocation>
        <location evidence="3 18">Cytoplasm</location>
    </subcellularLocation>
</comment>
<dbReference type="UniPathway" id="UPA00219"/>
<evidence type="ECO:0000256" key="7">
    <source>
        <dbReference type="ARBA" id="ARBA00022490"/>
    </source>
</evidence>
<dbReference type="InterPro" id="IPR011761">
    <property type="entry name" value="ATP-grasp"/>
</dbReference>